<dbReference type="Proteomes" id="UP000191518">
    <property type="component" value="Unassembled WGS sequence"/>
</dbReference>
<dbReference type="STRING" id="29845.A0A1V6RFX0"/>
<evidence type="ECO:0000259" key="9">
    <source>
        <dbReference type="PROSITE" id="PS50850"/>
    </source>
</evidence>
<feature type="transmembrane region" description="Helical" evidence="8">
    <location>
        <begin position="185"/>
        <end position="208"/>
    </location>
</feature>
<evidence type="ECO:0000313" key="11">
    <source>
        <dbReference type="Proteomes" id="UP000191518"/>
    </source>
</evidence>
<feature type="transmembrane region" description="Helical" evidence="8">
    <location>
        <begin position="328"/>
        <end position="347"/>
    </location>
</feature>
<dbReference type="InterPro" id="IPR020846">
    <property type="entry name" value="MFS_dom"/>
</dbReference>
<dbReference type="CDD" id="cd17323">
    <property type="entry name" value="MFS_Tpo1_MDR_like"/>
    <property type="match status" value="1"/>
</dbReference>
<feature type="domain" description="Major facilitator superfamily (MFS) profile" evidence="9">
    <location>
        <begin position="59"/>
        <end position="490"/>
    </location>
</feature>
<evidence type="ECO:0000313" key="10">
    <source>
        <dbReference type="EMBL" id="OQE00394.1"/>
    </source>
</evidence>
<feature type="region of interest" description="Disordered" evidence="7">
    <location>
        <begin position="1"/>
        <end position="45"/>
    </location>
</feature>
<evidence type="ECO:0000256" key="4">
    <source>
        <dbReference type="ARBA" id="ARBA00022692"/>
    </source>
</evidence>
<feature type="transmembrane region" description="Helical" evidence="8">
    <location>
        <begin position="60"/>
        <end position="81"/>
    </location>
</feature>
<keyword evidence="11" id="KW-1185">Reference proteome</keyword>
<sequence length="498" mass="53873">MSPSTNEETEQNLVEANLKTDEEAVKLPSRKPQDDVVDWDGPDDPQNPLNWSNTKSFGHVVIVAVLSMVVNIASTMVAPAMAGVSRDLEITDMTLATLAVSIYLLGFALGPLVISSLSEMYGRLIVYHTFNTIFVIFVIACALSQTTAQFLVFRFISGCAGAAPLSLGGGTIADVIPIEKRGAAAALFGLGPLLGPVLGPVIGGFVAQGKGWRWTFWVVAIVGGAAGIGTLIFMRETHPNTLLERKAARLRRTTGNPHLRSKLDRGLTNQQIIVAALVRPTKLLIFSPIVLGMSIYVALIFGLLYLLFATFSMVFEGQYGFTTGTSGLAYLGLGIGELVGLVVFGILSDRILKAKMAADNVQVPKPEYRLVLMMWFPPVIGLGLFIYGWTAYYKVHWMAPIFGTSIVGFGSFFVIMPSQLYLVDLFGSEAAASALGANILLRSMFGAFLPLAGSHMYAALNYGWGNTLLGFLALAFAPVPIFFYRYGEWLRSRTTVKL</sequence>
<evidence type="ECO:0000256" key="8">
    <source>
        <dbReference type="SAM" id="Phobius"/>
    </source>
</evidence>
<reference evidence="11" key="1">
    <citation type="journal article" date="2017" name="Nat. Microbiol.">
        <title>Global analysis of biosynthetic gene clusters reveals vast potential of secondary metabolite production in Penicillium species.</title>
        <authorList>
            <person name="Nielsen J.C."/>
            <person name="Grijseels S."/>
            <person name="Prigent S."/>
            <person name="Ji B."/>
            <person name="Dainat J."/>
            <person name="Nielsen K.F."/>
            <person name="Frisvad J.C."/>
            <person name="Workman M."/>
            <person name="Nielsen J."/>
        </authorList>
    </citation>
    <scope>NUCLEOTIDE SEQUENCE [LARGE SCALE GENOMIC DNA]</scope>
    <source>
        <strain evidence="11">IBT 29486</strain>
    </source>
</reference>
<keyword evidence="3" id="KW-1003">Cell membrane</keyword>
<protein>
    <recommendedName>
        <fullName evidence="9">Major facilitator superfamily (MFS) profile domain-containing protein</fullName>
    </recommendedName>
</protein>
<proteinExistence type="inferred from homology"/>
<feature type="compositionally biased region" description="Polar residues" evidence="7">
    <location>
        <begin position="1"/>
        <end position="14"/>
    </location>
</feature>
<evidence type="ECO:0000256" key="5">
    <source>
        <dbReference type="ARBA" id="ARBA00022989"/>
    </source>
</evidence>
<feature type="transmembrane region" description="Helical" evidence="8">
    <location>
        <begin position="125"/>
        <end position="145"/>
    </location>
</feature>
<keyword evidence="5 8" id="KW-1133">Transmembrane helix</keyword>
<dbReference type="EMBL" id="MDYP01000052">
    <property type="protein sequence ID" value="OQE00394.1"/>
    <property type="molecule type" value="Genomic_DNA"/>
</dbReference>
<name>A0A1V6RFX0_9EURO</name>
<evidence type="ECO:0000256" key="3">
    <source>
        <dbReference type="ARBA" id="ARBA00022475"/>
    </source>
</evidence>
<comment type="subcellular location">
    <subcellularLocation>
        <location evidence="1">Cell membrane</location>
        <topology evidence="1">Multi-pass membrane protein</topology>
    </subcellularLocation>
</comment>
<comment type="caution">
    <text evidence="10">The sequence shown here is derived from an EMBL/GenBank/DDBJ whole genome shotgun (WGS) entry which is preliminary data.</text>
</comment>
<dbReference type="Pfam" id="PF07690">
    <property type="entry name" value="MFS_1"/>
    <property type="match status" value="1"/>
</dbReference>
<feature type="transmembrane region" description="Helical" evidence="8">
    <location>
        <begin position="368"/>
        <end position="389"/>
    </location>
</feature>
<accession>A0A1V6RFX0</accession>
<dbReference type="GO" id="GO:0005886">
    <property type="term" value="C:plasma membrane"/>
    <property type="evidence" value="ECO:0007669"/>
    <property type="project" value="UniProtKB-SubCell"/>
</dbReference>
<dbReference type="OrthoDB" id="5296287at2759"/>
<feature type="transmembrane region" description="Helical" evidence="8">
    <location>
        <begin position="93"/>
        <end position="113"/>
    </location>
</feature>
<feature type="transmembrane region" description="Helical" evidence="8">
    <location>
        <begin position="464"/>
        <end position="484"/>
    </location>
</feature>
<feature type="transmembrane region" description="Helical" evidence="8">
    <location>
        <begin position="151"/>
        <end position="173"/>
    </location>
</feature>
<evidence type="ECO:0000256" key="2">
    <source>
        <dbReference type="ARBA" id="ARBA00008335"/>
    </source>
</evidence>
<feature type="transmembrane region" description="Helical" evidence="8">
    <location>
        <begin position="401"/>
        <end position="423"/>
    </location>
</feature>
<feature type="transmembrane region" description="Helical" evidence="8">
    <location>
        <begin position="214"/>
        <end position="234"/>
    </location>
</feature>
<dbReference type="Gene3D" id="1.20.1250.20">
    <property type="entry name" value="MFS general substrate transporter like domains"/>
    <property type="match status" value="1"/>
</dbReference>
<comment type="similarity">
    <text evidence="2">Belongs to the major facilitator superfamily.</text>
</comment>
<evidence type="ECO:0000256" key="6">
    <source>
        <dbReference type="ARBA" id="ARBA00023136"/>
    </source>
</evidence>
<dbReference type="PROSITE" id="PS50850">
    <property type="entry name" value="MFS"/>
    <property type="match status" value="1"/>
</dbReference>
<organism evidence="10 11">
    <name type="scientific">Penicillium vulpinum</name>
    <dbReference type="NCBI Taxonomy" id="29845"/>
    <lineage>
        <taxon>Eukaryota</taxon>
        <taxon>Fungi</taxon>
        <taxon>Dikarya</taxon>
        <taxon>Ascomycota</taxon>
        <taxon>Pezizomycotina</taxon>
        <taxon>Eurotiomycetes</taxon>
        <taxon>Eurotiomycetidae</taxon>
        <taxon>Eurotiales</taxon>
        <taxon>Aspergillaceae</taxon>
        <taxon>Penicillium</taxon>
    </lineage>
</organism>
<evidence type="ECO:0000256" key="1">
    <source>
        <dbReference type="ARBA" id="ARBA00004651"/>
    </source>
</evidence>
<dbReference type="PANTHER" id="PTHR23502">
    <property type="entry name" value="MAJOR FACILITATOR SUPERFAMILY"/>
    <property type="match status" value="1"/>
</dbReference>
<dbReference type="SUPFAM" id="SSF103473">
    <property type="entry name" value="MFS general substrate transporter"/>
    <property type="match status" value="1"/>
</dbReference>
<dbReference type="PANTHER" id="PTHR23502:SF135">
    <property type="entry name" value="MAJOR FACILITATOR SUPERFAMILY (MFS) PROFILE DOMAIN-CONTAINING PROTEIN-RELATED"/>
    <property type="match status" value="1"/>
</dbReference>
<keyword evidence="6 8" id="KW-0472">Membrane</keyword>
<dbReference type="InterPro" id="IPR036259">
    <property type="entry name" value="MFS_trans_sf"/>
</dbReference>
<dbReference type="InterPro" id="IPR011701">
    <property type="entry name" value="MFS"/>
</dbReference>
<evidence type="ECO:0000256" key="7">
    <source>
        <dbReference type="SAM" id="MobiDB-lite"/>
    </source>
</evidence>
<dbReference type="AlphaFoldDB" id="A0A1V6RFX0"/>
<feature type="transmembrane region" description="Helical" evidence="8">
    <location>
        <begin position="435"/>
        <end position="458"/>
    </location>
</feature>
<gene>
    <name evidence="10" type="ORF">PENVUL_c052G08878</name>
</gene>
<dbReference type="FunFam" id="1.20.1250.20:FF:000011">
    <property type="entry name" value="MFS multidrug transporter, putative"/>
    <property type="match status" value="1"/>
</dbReference>
<feature type="transmembrane region" description="Helical" evidence="8">
    <location>
        <begin position="283"/>
        <end position="308"/>
    </location>
</feature>
<keyword evidence="4 8" id="KW-0812">Transmembrane</keyword>
<dbReference type="GO" id="GO:0022857">
    <property type="term" value="F:transmembrane transporter activity"/>
    <property type="evidence" value="ECO:0007669"/>
    <property type="project" value="InterPro"/>
</dbReference>